<gene>
    <name evidence="2" type="ORF">AUJ73_04715</name>
</gene>
<reference evidence="2 3" key="1">
    <citation type="journal article" date="2016" name="Environ. Microbiol.">
        <title>Genomic resolution of a cold subsurface aquifer community provides metabolic insights for novel microbes adapted to high CO concentrations.</title>
        <authorList>
            <person name="Probst A.J."/>
            <person name="Castelle C.J."/>
            <person name="Singh A."/>
            <person name="Brown C.T."/>
            <person name="Anantharaman K."/>
            <person name="Sharon I."/>
            <person name="Hug L.A."/>
            <person name="Burstein D."/>
            <person name="Emerson J.B."/>
            <person name="Thomas B.C."/>
            <person name="Banfield J.F."/>
        </authorList>
    </citation>
    <scope>NUCLEOTIDE SEQUENCE [LARGE SCALE GENOMIC DNA]</scope>
    <source>
        <strain evidence="2">CG1_02_37_22</strain>
    </source>
</reference>
<feature type="region of interest" description="Disordered" evidence="1">
    <location>
        <begin position="1"/>
        <end position="30"/>
    </location>
</feature>
<sequence length="76" mass="8033">MAKGSGKLPNGEIIEWEVEPGGRPPFPTDLSPEGMALRSLVSPAEALAAVRREKDDPPTGPLRRGAPGYGDWVAPL</sequence>
<feature type="region of interest" description="Disordered" evidence="1">
    <location>
        <begin position="50"/>
        <end position="76"/>
    </location>
</feature>
<proteinExistence type="predicted"/>
<name>A0A1J4TLE4_9BACT</name>
<comment type="caution">
    <text evidence="2">The sequence shown here is derived from an EMBL/GenBank/DDBJ whole genome shotgun (WGS) entry which is preliminary data.</text>
</comment>
<dbReference type="Proteomes" id="UP000183120">
    <property type="component" value="Unassembled WGS sequence"/>
</dbReference>
<evidence type="ECO:0000256" key="1">
    <source>
        <dbReference type="SAM" id="MobiDB-lite"/>
    </source>
</evidence>
<evidence type="ECO:0000313" key="2">
    <source>
        <dbReference type="EMBL" id="OIO12964.1"/>
    </source>
</evidence>
<protein>
    <submittedName>
        <fullName evidence="2">Uncharacterized protein</fullName>
    </submittedName>
</protein>
<accession>A0A1J4TLE4</accession>
<dbReference type="AlphaFoldDB" id="A0A1J4TLE4"/>
<dbReference type="EMBL" id="MNUY01000074">
    <property type="protein sequence ID" value="OIO12964.1"/>
    <property type="molecule type" value="Genomic_DNA"/>
</dbReference>
<organism evidence="2 3">
    <name type="scientific">Candidatus Gottesmanbacteria bacterium CG1_02_37_22</name>
    <dbReference type="NCBI Taxonomy" id="1805209"/>
    <lineage>
        <taxon>Bacteria</taxon>
        <taxon>Candidatus Gottesmaniibacteriota</taxon>
    </lineage>
</organism>
<evidence type="ECO:0000313" key="3">
    <source>
        <dbReference type="Proteomes" id="UP000183120"/>
    </source>
</evidence>